<dbReference type="Gene3D" id="3.40.50.2000">
    <property type="entry name" value="Glycogen Phosphorylase B"/>
    <property type="match status" value="2"/>
</dbReference>
<organism evidence="3 4">
    <name type="scientific">Nocardioides daphniae</name>
    <dbReference type="NCBI Taxonomy" id="402297"/>
    <lineage>
        <taxon>Bacteria</taxon>
        <taxon>Bacillati</taxon>
        <taxon>Actinomycetota</taxon>
        <taxon>Actinomycetes</taxon>
        <taxon>Propionibacteriales</taxon>
        <taxon>Nocardioidaceae</taxon>
        <taxon>Nocardioides</taxon>
    </lineage>
</organism>
<dbReference type="OrthoDB" id="6620093at2"/>
<keyword evidence="5" id="KW-1185">Reference proteome</keyword>
<dbReference type="AlphaFoldDB" id="A0A4V1CWU0"/>
<dbReference type="GO" id="GO:0008194">
    <property type="term" value="F:UDP-glycosyltransferase activity"/>
    <property type="evidence" value="ECO:0007669"/>
    <property type="project" value="InterPro"/>
</dbReference>
<dbReference type="EMBL" id="BMCK01000001">
    <property type="protein sequence ID" value="GGD12431.1"/>
    <property type="molecule type" value="Genomic_DNA"/>
</dbReference>
<dbReference type="RefSeq" id="WP_135833474.1">
    <property type="nucleotide sequence ID" value="NZ_BMCK01000001.1"/>
</dbReference>
<dbReference type="Proteomes" id="UP000630594">
    <property type="component" value="Unassembled WGS sequence"/>
</dbReference>
<reference evidence="5" key="3">
    <citation type="journal article" date="2019" name="Int. J. Syst. Evol. Microbiol.">
        <title>The Global Catalogue of Microorganisms (GCM) 10K type strain sequencing project: providing services to taxonomists for standard genome sequencing and annotation.</title>
        <authorList>
            <consortium name="The Broad Institute Genomics Platform"/>
            <consortium name="The Broad Institute Genome Sequencing Center for Infectious Disease"/>
            <person name="Wu L."/>
            <person name="Ma J."/>
        </authorList>
    </citation>
    <scope>NUCLEOTIDE SEQUENCE [LARGE SCALE GENOMIC DNA]</scope>
    <source>
        <strain evidence="5">CCM 7403</strain>
    </source>
</reference>
<dbReference type="PANTHER" id="PTHR48050:SF13">
    <property type="entry name" value="STEROL 3-BETA-GLUCOSYLTRANSFERASE UGT80A2"/>
    <property type="match status" value="1"/>
</dbReference>
<reference evidence="3 4" key="1">
    <citation type="journal article" date="2008" name="Int. J. Syst. Evol. Microbiol.">
        <title>Nocardioides daphniae sp. nov., isolated from Daphnia cucullata (Crustacea: Cladocera).</title>
        <authorList>
            <person name="Toth E.M."/>
            <person name="Keki Z."/>
            <person name="Homonnay Z.G."/>
            <person name="Borsodi A.K."/>
            <person name="Marialigeti K."/>
            <person name="Schumann P."/>
        </authorList>
    </citation>
    <scope>NUCLEOTIDE SEQUENCE [LARGE SCALE GENOMIC DNA]</scope>
    <source>
        <strain evidence="3 4">JCM 16608</strain>
    </source>
</reference>
<evidence type="ECO:0000313" key="2">
    <source>
        <dbReference type="EMBL" id="GGD12431.1"/>
    </source>
</evidence>
<keyword evidence="3" id="KW-0808">Transferase</keyword>
<evidence type="ECO:0000259" key="1">
    <source>
        <dbReference type="Pfam" id="PF06722"/>
    </source>
</evidence>
<dbReference type="GO" id="GO:0017000">
    <property type="term" value="P:antibiotic biosynthetic process"/>
    <property type="evidence" value="ECO:0007669"/>
    <property type="project" value="UniProtKB-ARBA"/>
</dbReference>
<dbReference type="InterPro" id="IPR002213">
    <property type="entry name" value="UDP_glucos_trans"/>
</dbReference>
<dbReference type="CDD" id="cd03784">
    <property type="entry name" value="GT1_Gtf-like"/>
    <property type="match status" value="1"/>
</dbReference>
<proteinExistence type="predicted"/>
<accession>A0A4V1CWU0</accession>
<name>A0A4V1CWU0_9ACTN</name>
<dbReference type="InterPro" id="IPR050426">
    <property type="entry name" value="Glycosyltransferase_28"/>
</dbReference>
<dbReference type="PANTHER" id="PTHR48050">
    <property type="entry name" value="STEROL 3-BETA-GLUCOSYLTRANSFERASE"/>
    <property type="match status" value="1"/>
</dbReference>
<feature type="domain" description="Erythromycin biosynthesis protein CIII-like C-terminal" evidence="1">
    <location>
        <begin position="275"/>
        <end position="378"/>
    </location>
</feature>
<reference evidence="3" key="4">
    <citation type="submission" date="2019-03" db="EMBL/GenBank/DDBJ databases">
        <authorList>
            <person name="Huang Y."/>
        </authorList>
    </citation>
    <scope>NUCLEOTIDE SEQUENCE</scope>
    <source>
        <strain evidence="3">JCM 16608</strain>
    </source>
</reference>
<gene>
    <name evidence="3" type="ORF">E2C04_16780</name>
    <name evidence="2" type="ORF">GCM10007231_09280</name>
</gene>
<dbReference type="InterPro" id="IPR010610">
    <property type="entry name" value="EryCIII-like_C"/>
</dbReference>
<evidence type="ECO:0000313" key="5">
    <source>
        <dbReference type="Proteomes" id="UP000630594"/>
    </source>
</evidence>
<dbReference type="EMBL" id="CP038462">
    <property type="protein sequence ID" value="QCC78437.1"/>
    <property type="molecule type" value="Genomic_DNA"/>
</dbReference>
<dbReference type="GO" id="GO:0016758">
    <property type="term" value="F:hexosyltransferase activity"/>
    <property type="evidence" value="ECO:0007669"/>
    <property type="project" value="UniProtKB-ARBA"/>
</dbReference>
<dbReference type="KEGG" id="ndp:E2C04_16780"/>
<dbReference type="Proteomes" id="UP000297025">
    <property type="component" value="Chromosome"/>
</dbReference>
<reference evidence="2" key="5">
    <citation type="submission" date="2024-05" db="EMBL/GenBank/DDBJ databases">
        <authorList>
            <person name="Sun Q."/>
            <person name="Sedlacek I."/>
        </authorList>
    </citation>
    <scope>NUCLEOTIDE SEQUENCE</scope>
    <source>
        <strain evidence="2">CCM 7403</strain>
    </source>
</reference>
<reference evidence="2" key="2">
    <citation type="journal article" date="2014" name="Int. J. Syst. Evol. Microbiol.">
        <title>Complete genome of a new Firmicutes species belonging to the dominant human colonic microbiota ('Ruminococcus bicirculans') reveals two chromosomes and a selective capacity to utilize plant glucans.</title>
        <authorList>
            <consortium name="NISC Comparative Sequencing Program"/>
            <person name="Wegmann U."/>
            <person name="Louis P."/>
            <person name="Goesmann A."/>
            <person name="Henrissat B."/>
            <person name="Duncan S.H."/>
            <person name="Flint H.J."/>
        </authorList>
    </citation>
    <scope>NUCLEOTIDE SEQUENCE</scope>
    <source>
        <strain evidence="2">CCM 7403</strain>
    </source>
</reference>
<protein>
    <submittedName>
        <fullName evidence="2">Glycosyl transferase</fullName>
    </submittedName>
    <submittedName>
        <fullName evidence="3">Glycosyltransferase</fullName>
    </submittedName>
</protein>
<dbReference type="SUPFAM" id="SSF53756">
    <property type="entry name" value="UDP-Glycosyltransferase/glycogen phosphorylase"/>
    <property type="match status" value="1"/>
</dbReference>
<sequence>MARFLFVVPPFAGHVNPTIPVAAELTRRGHEVAWAGLPGQLRAMLPEWGRFIPAGSEEWAAVVAERNVLRSDLRGAAAYKFLMEEALIPMCLVMLEGVDQAVTDFAPDVLVSDQQTWAGAVVARRRGLVWATSATTSAEMVDPLAGLPKVAETFHRTRVELQVDHGVAPEVAEAGDLRLSEHLVLAYTSSALVGDGLESVSGSVPVAYVGPSGLDRDEVDDFDWSLVDPEKPLVLVSLGTLSAESGTRFWQVAAEAFADQPWQGIFVAPPALVPDAPANVVVRERVPQLAVLRRAAAVVSHGGHNTVCESLSNGLPLVVAPIRDDQPVIADQVVRAGAGVRVKFARVRAEALRAAVDQALHDESLRAGSQSMAADLASCGGKAAAADALLGLAARVPA</sequence>
<dbReference type="Pfam" id="PF06722">
    <property type="entry name" value="EryCIII-like_C"/>
    <property type="match status" value="1"/>
</dbReference>
<evidence type="ECO:0000313" key="4">
    <source>
        <dbReference type="Proteomes" id="UP000297025"/>
    </source>
</evidence>
<evidence type="ECO:0000313" key="3">
    <source>
        <dbReference type="EMBL" id="QCC78437.1"/>
    </source>
</evidence>